<proteinExistence type="predicted"/>
<evidence type="ECO:0000313" key="4">
    <source>
        <dbReference type="Proteomes" id="UP000006727"/>
    </source>
</evidence>
<evidence type="ECO:0000313" key="2">
    <source>
        <dbReference type="EMBL" id="PNR50084.1"/>
    </source>
</evidence>
<protein>
    <submittedName>
        <fullName evidence="1 3">Uncharacterized protein</fullName>
    </submittedName>
</protein>
<name>A0A2K1K8H2_PHYPA</name>
<dbReference type="EnsemblPlants" id="Pp3c8_23600V3.2">
    <property type="protein sequence ID" value="PAC:32963546.CDS.1"/>
    <property type="gene ID" value="Pp3c8_23600"/>
</dbReference>
<organism evidence="1">
    <name type="scientific">Physcomitrium patens</name>
    <name type="common">Spreading-leaved earth moss</name>
    <name type="synonym">Physcomitrella patens</name>
    <dbReference type="NCBI Taxonomy" id="3218"/>
    <lineage>
        <taxon>Eukaryota</taxon>
        <taxon>Viridiplantae</taxon>
        <taxon>Streptophyta</taxon>
        <taxon>Embryophyta</taxon>
        <taxon>Bryophyta</taxon>
        <taxon>Bryophytina</taxon>
        <taxon>Bryopsida</taxon>
        <taxon>Funariidae</taxon>
        <taxon>Funariales</taxon>
        <taxon>Funariaceae</taxon>
        <taxon>Physcomitrium</taxon>
    </lineage>
</organism>
<evidence type="ECO:0000313" key="1">
    <source>
        <dbReference type="EMBL" id="PNR50077.1"/>
    </source>
</evidence>
<dbReference type="InParanoid" id="A0A2K1K8H2"/>
<dbReference type="Gramene" id="Pp3c8_23820V3.1">
    <property type="protein sequence ID" value="PAC:32965981.CDS.1"/>
    <property type="gene ID" value="Pp3c8_23820"/>
</dbReference>
<gene>
    <name evidence="1" type="ORF">PHYPA_011974</name>
    <name evidence="2" type="ORF">PHYPA_011981</name>
</gene>
<evidence type="ECO:0000313" key="3">
    <source>
        <dbReference type="EnsemblPlants" id="PAC:32963545.CDS.1"/>
    </source>
</evidence>
<reference evidence="1 4" key="1">
    <citation type="journal article" date="2008" name="Science">
        <title>The Physcomitrella genome reveals evolutionary insights into the conquest of land by plants.</title>
        <authorList>
            <person name="Rensing S."/>
            <person name="Lang D."/>
            <person name="Zimmer A."/>
            <person name="Terry A."/>
            <person name="Salamov A."/>
            <person name="Shapiro H."/>
            <person name="Nishiyama T."/>
            <person name="Perroud P.-F."/>
            <person name="Lindquist E."/>
            <person name="Kamisugi Y."/>
            <person name="Tanahashi T."/>
            <person name="Sakakibara K."/>
            <person name="Fujita T."/>
            <person name="Oishi K."/>
            <person name="Shin-I T."/>
            <person name="Kuroki Y."/>
            <person name="Toyoda A."/>
            <person name="Suzuki Y."/>
            <person name="Hashimoto A."/>
            <person name="Yamaguchi K."/>
            <person name="Sugano A."/>
            <person name="Kohara Y."/>
            <person name="Fujiyama A."/>
            <person name="Anterola A."/>
            <person name="Aoki S."/>
            <person name="Ashton N."/>
            <person name="Barbazuk W.B."/>
            <person name="Barker E."/>
            <person name="Bennetzen J."/>
            <person name="Bezanilla M."/>
            <person name="Blankenship R."/>
            <person name="Cho S.H."/>
            <person name="Dutcher S."/>
            <person name="Estelle M."/>
            <person name="Fawcett J.A."/>
            <person name="Gundlach H."/>
            <person name="Hanada K."/>
            <person name="Heyl A."/>
            <person name="Hicks K.A."/>
            <person name="Hugh J."/>
            <person name="Lohr M."/>
            <person name="Mayer K."/>
            <person name="Melkozernov A."/>
            <person name="Murata T."/>
            <person name="Nelson D."/>
            <person name="Pils B."/>
            <person name="Prigge M."/>
            <person name="Reiss B."/>
            <person name="Renner T."/>
            <person name="Rombauts S."/>
            <person name="Rushton P."/>
            <person name="Sanderfoot A."/>
            <person name="Schween G."/>
            <person name="Shiu S.-H."/>
            <person name="Stueber K."/>
            <person name="Theodoulou F.L."/>
            <person name="Tu H."/>
            <person name="Van de Peer Y."/>
            <person name="Verrier P.J."/>
            <person name="Waters E."/>
            <person name="Wood A."/>
            <person name="Yang L."/>
            <person name="Cove D."/>
            <person name="Cuming A."/>
            <person name="Hasebe M."/>
            <person name="Lucas S."/>
            <person name="Mishler D.B."/>
            <person name="Reski R."/>
            <person name="Grigoriev I."/>
            <person name="Quatrano R.S."/>
            <person name="Boore J.L."/>
        </authorList>
    </citation>
    <scope>NUCLEOTIDE SEQUENCE [LARGE SCALE GENOMIC DNA]</scope>
    <source>
        <strain evidence="3 4">cv. Gransden 2004</strain>
    </source>
</reference>
<dbReference type="EMBL" id="ABEU02000008">
    <property type="protein sequence ID" value="PNR50084.1"/>
    <property type="molecule type" value="Genomic_DNA"/>
</dbReference>
<dbReference type="Gramene" id="Pp3c8_23600V3.2">
    <property type="protein sequence ID" value="PAC:32963546.CDS.1"/>
    <property type="gene ID" value="Pp3c8_23600"/>
</dbReference>
<dbReference type="EMBL" id="ABEU02000008">
    <property type="protein sequence ID" value="PNR50077.1"/>
    <property type="molecule type" value="Genomic_DNA"/>
</dbReference>
<dbReference type="EnsemblPlants" id="Pp3c8_23820V3.2">
    <property type="protein sequence ID" value="PAC:32965982.CDS.1"/>
    <property type="gene ID" value="Pp3c8_23820"/>
</dbReference>
<reference evidence="3" key="3">
    <citation type="submission" date="2020-12" db="UniProtKB">
        <authorList>
            <consortium name="EnsemblPlants"/>
        </authorList>
    </citation>
    <scope>IDENTIFICATION</scope>
</reference>
<keyword evidence="4" id="KW-1185">Reference proteome</keyword>
<dbReference type="AlphaFoldDB" id="A0A2K1K8H2"/>
<dbReference type="Gramene" id="Pp3c8_23820V3.2">
    <property type="protein sequence ID" value="PAC:32965982.CDS.1"/>
    <property type="gene ID" value="Pp3c8_23820"/>
</dbReference>
<sequence length="51" mass="5631">MTQNRVAMDLPSQVVQSRLRLRGSIWVQKVDAGMWAGGDLLPFVATGRGFL</sequence>
<dbReference type="PaxDb" id="3218-PP1S221_100V6.1"/>
<dbReference type="EnsemblPlants" id="Pp3c8_23820V3.1">
    <property type="protein sequence ID" value="PAC:32965981.CDS.1"/>
    <property type="gene ID" value="Pp3c8_23820"/>
</dbReference>
<dbReference type="Gramene" id="Pp3c8_23600V3.1">
    <property type="protein sequence ID" value="PAC:32963545.CDS.1"/>
    <property type="gene ID" value="Pp3c8_23600"/>
</dbReference>
<dbReference type="EnsemblPlants" id="Pp3c8_23600V3.1">
    <property type="protein sequence ID" value="PAC:32963545.CDS.1"/>
    <property type="gene ID" value="Pp3c8_23600"/>
</dbReference>
<reference evidence="1 4" key="2">
    <citation type="journal article" date="2018" name="Plant J.">
        <title>The Physcomitrella patens chromosome-scale assembly reveals moss genome structure and evolution.</title>
        <authorList>
            <person name="Lang D."/>
            <person name="Ullrich K.K."/>
            <person name="Murat F."/>
            <person name="Fuchs J."/>
            <person name="Jenkins J."/>
            <person name="Haas F.B."/>
            <person name="Piednoel M."/>
            <person name="Gundlach H."/>
            <person name="Van Bel M."/>
            <person name="Meyberg R."/>
            <person name="Vives C."/>
            <person name="Morata J."/>
            <person name="Symeonidi A."/>
            <person name="Hiss M."/>
            <person name="Muchero W."/>
            <person name="Kamisugi Y."/>
            <person name="Saleh O."/>
            <person name="Blanc G."/>
            <person name="Decker E.L."/>
            <person name="van Gessel N."/>
            <person name="Grimwood J."/>
            <person name="Hayes R.D."/>
            <person name="Graham S.W."/>
            <person name="Gunter L.E."/>
            <person name="McDaniel S.F."/>
            <person name="Hoernstein S.N.W."/>
            <person name="Larsson A."/>
            <person name="Li F.W."/>
            <person name="Perroud P.F."/>
            <person name="Phillips J."/>
            <person name="Ranjan P."/>
            <person name="Rokshar D.S."/>
            <person name="Rothfels C.J."/>
            <person name="Schneider L."/>
            <person name="Shu S."/>
            <person name="Stevenson D.W."/>
            <person name="Thummler F."/>
            <person name="Tillich M."/>
            <person name="Villarreal Aguilar J.C."/>
            <person name="Widiez T."/>
            <person name="Wong G.K."/>
            <person name="Wymore A."/>
            <person name="Zhang Y."/>
            <person name="Zimmer A.D."/>
            <person name="Quatrano R.S."/>
            <person name="Mayer K.F.X."/>
            <person name="Goodstein D."/>
            <person name="Casacuberta J.M."/>
            <person name="Vandepoele K."/>
            <person name="Reski R."/>
            <person name="Cuming A.C."/>
            <person name="Tuskan G.A."/>
            <person name="Maumus F."/>
            <person name="Salse J."/>
            <person name="Schmutz J."/>
            <person name="Rensing S.A."/>
        </authorList>
    </citation>
    <scope>NUCLEOTIDE SEQUENCE [LARGE SCALE GENOMIC DNA]</scope>
    <source>
        <strain evidence="3 4">cv. Gransden 2004</strain>
    </source>
</reference>
<dbReference type="Proteomes" id="UP000006727">
    <property type="component" value="Chromosome 8"/>
</dbReference>
<accession>A0A2K1K8H2</accession>